<feature type="domain" description="SCP" evidence="2">
    <location>
        <begin position="47"/>
        <end position="149"/>
    </location>
</feature>
<dbReference type="SUPFAM" id="SSF55797">
    <property type="entry name" value="PR-1-like"/>
    <property type="match status" value="1"/>
</dbReference>
<proteinExistence type="predicted"/>
<accession>A0AAP2CKN8</accession>
<comment type="caution">
    <text evidence="3">The sequence shown here is derived from an EMBL/GenBank/DDBJ whole genome shotgun (WGS) entry which is preliminary data.</text>
</comment>
<dbReference type="Pfam" id="PF00188">
    <property type="entry name" value="CAP"/>
    <property type="match status" value="1"/>
</dbReference>
<feature type="signal peptide" evidence="1">
    <location>
        <begin position="1"/>
        <end position="27"/>
    </location>
</feature>
<dbReference type="EMBL" id="JADQAZ010000001">
    <property type="protein sequence ID" value="MBT0956184.1"/>
    <property type="molecule type" value="Genomic_DNA"/>
</dbReference>
<keyword evidence="1" id="KW-0732">Signal</keyword>
<evidence type="ECO:0000259" key="2">
    <source>
        <dbReference type="Pfam" id="PF00188"/>
    </source>
</evidence>
<gene>
    <name evidence="3" type="ORF">IV417_02195</name>
</gene>
<dbReference type="PANTHER" id="PTHR31157">
    <property type="entry name" value="SCP DOMAIN-CONTAINING PROTEIN"/>
    <property type="match status" value="1"/>
</dbReference>
<reference evidence="3 4" key="1">
    <citation type="journal article" date="2021" name="Arch. Microbiol.">
        <title>Harenicola maris gen. nov., sp. nov. isolated from the Sea of Japan shallow sediments.</title>
        <authorList>
            <person name="Romanenko L.A."/>
            <person name="Kurilenko V.V."/>
            <person name="Chernysheva N.Y."/>
            <person name="Tekutyeva L.A."/>
            <person name="Velansky P.V."/>
            <person name="Svetashev V.I."/>
            <person name="Isaeva M.P."/>
        </authorList>
    </citation>
    <scope>NUCLEOTIDE SEQUENCE [LARGE SCALE GENOMIC DNA]</scope>
    <source>
        <strain evidence="3 4">KMM 3653</strain>
    </source>
</reference>
<dbReference type="AlphaFoldDB" id="A0AAP2CKN8"/>
<dbReference type="CDD" id="cd05379">
    <property type="entry name" value="CAP_bacterial"/>
    <property type="match status" value="1"/>
</dbReference>
<organism evidence="3 4">
    <name type="scientific">Harenicola maris</name>
    <dbReference type="NCBI Taxonomy" id="2841044"/>
    <lineage>
        <taxon>Bacteria</taxon>
        <taxon>Pseudomonadati</taxon>
        <taxon>Pseudomonadota</taxon>
        <taxon>Alphaproteobacteria</taxon>
        <taxon>Rhodobacterales</taxon>
        <taxon>Paracoccaceae</taxon>
        <taxon>Harenicola</taxon>
    </lineage>
</organism>
<dbReference type="Gene3D" id="3.40.33.10">
    <property type="entry name" value="CAP"/>
    <property type="match status" value="1"/>
</dbReference>
<evidence type="ECO:0000256" key="1">
    <source>
        <dbReference type="SAM" id="SignalP"/>
    </source>
</evidence>
<evidence type="ECO:0000313" key="4">
    <source>
        <dbReference type="Proteomes" id="UP001315686"/>
    </source>
</evidence>
<evidence type="ECO:0000313" key="3">
    <source>
        <dbReference type="EMBL" id="MBT0956184.1"/>
    </source>
</evidence>
<feature type="chain" id="PRO_5042895891" evidence="1">
    <location>
        <begin position="28"/>
        <end position="160"/>
    </location>
</feature>
<dbReference type="RefSeq" id="WP_327792393.1">
    <property type="nucleotide sequence ID" value="NZ_JADQAZ010000001.1"/>
</dbReference>
<dbReference type="InterPro" id="IPR035940">
    <property type="entry name" value="CAP_sf"/>
</dbReference>
<dbReference type="InterPro" id="IPR014044">
    <property type="entry name" value="CAP_dom"/>
</dbReference>
<dbReference type="Proteomes" id="UP001315686">
    <property type="component" value="Unassembled WGS sequence"/>
</dbReference>
<name>A0AAP2CKN8_9RHOB</name>
<sequence>MTYFAPLPALILCCITAVFGFAPPVSASGVERDLVWQASNQAGFAGLLNRHRARYGLSAVRRSYDLDAAARAHAVYMVSTKDLSHRGAGGSRLPHRLQARGLRACLGGENLGRGQRSEGRIFSDWVASPSHNRILLMQGVTHYGLARVGDYWAMVVARPC</sequence>
<keyword evidence="4" id="KW-1185">Reference proteome</keyword>
<protein>
    <submittedName>
        <fullName evidence="3">CAP domain-containing protein</fullName>
    </submittedName>
</protein>
<dbReference type="PANTHER" id="PTHR31157:SF1">
    <property type="entry name" value="SCP DOMAIN-CONTAINING PROTEIN"/>
    <property type="match status" value="1"/>
</dbReference>